<protein>
    <submittedName>
        <fullName evidence="1">Uncharacterized protein</fullName>
    </submittedName>
</protein>
<dbReference type="EMBL" id="MHSW01000029">
    <property type="protein sequence ID" value="OHA50765.1"/>
    <property type="molecule type" value="Genomic_DNA"/>
</dbReference>
<gene>
    <name evidence="1" type="ORF">A3A97_01585</name>
</gene>
<sequence>MISIIKIQGTRNKTQTNSKLFLVIVSWDLEFAFAGGGRYDGDRICEFAVFLAHSRPASAGL</sequence>
<name>A0A1G2PQZ9_9BACT</name>
<evidence type="ECO:0000313" key="2">
    <source>
        <dbReference type="Proteomes" id="UP000176951"/>
    </source>
</evidence>
<accession>A0A1G2PQZ9</accession>
<organism evidence="1 2">
    <name type="scientific">Candidatus Terrybacteria bacterium RIFCSPLOWO2_01_FULL_40_23</name>
    <dbReference type="NCBI Taxonomy" id="1802366"/>
    <lineage>
        <taxon>Bacteria</taxon>
        <taxon>Candidatus Terryibacteriota</taxon>
    </lineage>
</organism>
<reference evidence="1 2" key="1">
    <citation type="journal article" date="2016" name="Nat. Commun.">
        <title>Thousands of microbial genomes shed light on interconnected biogeochemical processes in an aquifer system.</title>
        <authorList>
            <person name="Anantharaman K."/>
            <person name="Brown C.T."/>
            <person name="Hug L.A."/>
            <person name="Sharon I."/>
            <person name="Castelle C.J."/>
            <person name="Probst A.J."/>
            <person name="Thomas B.C."/>
            <person name="Singh A."/>
            <person name="Wilkins M.J."/>
            <person name="Karaoz U."/>
            <person name="Brodie E.L."/>
            <person name="Williams K.H."/>
            <person name="Hubbard S.S."/>
            <person name="Banfield J.F."/>
        </authorList>
    </citation>
    <scope>NUCLEOTIDE SEQUENCE [LARGE SCALE GENOMIC DNA]</scope>
</reference>
<proteinExistence type="predicted"/>
<evidence type="ECO:0000313" key="1">
    <source>
        <dbReference type="EMBL" id="OHA50765.1"/>
    </source>
</evidence>
<comment type="caution">
    <text evidence="1">The sequence shown here is derived from an EMBL/GenBank/DDBJ whole genome shotgun (WGS) entry which is preliminary data.</text>
</comment>
<dbReference type="Proteomes" id="UP000176951">
    <property type="component" value="Unassembled WGS sequence"/>
</dbReference>
<dbReference type="AlphaFoldDB" id="A0A1G2PQZ9"/>